<sequence length="294" mass="31552">MSRNLDLVALRSFVAVAESGGVTRAAGALGLTQSAVSMQMKRLEDNLGISLIDRTQRSVALTPAGDQLLSYARRLLQLNDEAVARLTDDRFEGQVTLGVPHDIIYPALPPVLHRLSVLFPRVEVRLHSLPTRSLLARFGRGELDVILTTEQSVGPGGETLVSLPLVWIGARGGTAWRERPVKLAFCSSCIFRQMATRALDAAGIGWQSMLESDSDAASDVALAADLGIRAHIGRALPPFTEEVPSSAGLPDLAHQNINLYVSPALSGTLSQQISQVVRDGYARAAFTPQRIAAE</sequence>
<dbReference type="Pfam" id="PF00126">
    <property type="entry name" value="HTH_1"/>
    <property type="match status" value="1"/>
</dbReference>
<comment type="caution">
    <text evidence="6">The sequence shown here is derived from an EMBL/GenBank/DDBJ whole genome shotgun (WGS) entry which is preliminary data.</text>
</comment>
<evidence type="ECO:0000313" key="6">
    <source>
        <dbReference type="EMBL" id="TDL75981.1"/>
    </source>
</evidence>
<dbReference type="PANTHER" id="PTHR30579:SF7">
    <property type="entry name" value="HTH-TYPE TRANSCRIPTIONAL REGULATOR LRHA-RELATED"/>
    <property type="match status" value="1"/>
</dbReference>
<gene>
    <name evidence="6" type="ORF">E2L08_14790</name>
</gene>
<organism evidence="6 7">
    <name type="scientific">Palleronia sediminis</name>
    <dbReference type="NCBI Taxonomy" id="2547833"/>
    <lineage>
        <taxon>Bacteria</taxon>
        <taxon>Pseudomonadati</taxon>
        <taxon>Pseudomonadota</taxon>
        <taxon>Alphaproteobacteria</taxon>
        <taxon>Rhodobacterales</taxon>
        <taxon>Roseobacteraceae</taxon>
        <taxon>Palleronia</taxon>
    </lineage>
</organism>
<dbReference type="InterPro" id="IPR005119">
    <property type="entry name" value="LysR_subst-bd"/>
</dbReference>
<dbReference type="SUPFAM" id="SSF53850">
    <property type="entry name" value="Periplasmic binding protein-like II"/>
    <property type="match status" value="1"/>
</dbReference>
<dbReference type="InterPro" id="IPR036388">
    <property type="entry name" value="WH-like_DNA-bd_sf"/>
</dbReference>
<dbReference type="PROSITE" id="PS50931">
    <property type="entry name" value="HTH_LYSR"/>
    <property type="match status" value="1"/>
</dbReference>
<dbReference type="EMBL" id="SNAA01000020">
    <property type="protein sequence ID" value="TDL75981.1"/>
    <property type="molecule type" value="Genomic_DNA"/>
</dbReference>
<dbReference type="Gene3D" id="3.40.190.10">
    <property type="entry name" value="Periplasmic binding protein-like II"/>
    <property type="match status" value="2"/>
</dbReference>
<evidence type="ECO:0000256" key="1">
    <source>
        <dbReference type="ARBA" id="ARBA00009437"/>
    </source>
</evidence>
<dbReference type="GO" id="GO:0003677">
    <property type="term" value="F:DNA binding"/>
    <property type="evidence" value="ECO:0007669"/>
    <property type="project" value="UniProtKB-KW"/>
</dbReference>
<dbReference type="AlphaFoldDB" id="A0A4R5ZXS9"/>
<keyword evidence="7" id="KW-1185">Reference proteome</keyword>
<reference evidence="6 7" key="1">
    <citation type="submission" date="2019-03" db="EMBL/GenBank/DDBJ databases">
        <title>Primorskyibacter sp. SS33 isolated from sediments.</title>
        <authorList>
            <person name="Xunke S."/>
        </authorList>
    </citation>
    <scope>NUCLEOTIDE SEQUENCE [LARGE SCALE GENOMIC DNA]</scope>
    <source>
        <strain evidence="6 7">SS33</strain>
    </source>
</reference>
<dbReference type="RefSeq" id="WP_133397875.1">
    <property type="nucleotide sequence ID" value="NZ_SNAA01000020.1"/>
</dbReference>
<dbReference type="Proteomes" id="UP000295701">
    <property type="component" value="Unassembled WGS sequence"/>
</dbReference>
<dbReference type="InterPro" id="IPR050176">
    <property type="entry name" value="LTTR"/>
</dbReference>
<evidence type="ECO:0000256" key="3">
    <source>
        <dbReference type="ARBA" id="ARBA00023125"/>
    </source>
</evidence>
<keyword evidence="2" id="KW-0805">Transcription regulation</keyword>
<keyword evidence="3" id="KW-0238">DNA-binding</keyword>
<dbReference type="SUPFAM" id="SSF46785">
    <property type="entry name" value="Winged helix' DNA-binding domain"/>
    <property type="match status" value="1"/>
</dbReference>
<dbReference type="GO" id="GO:0003700">
    <property type="term" value="F:DNA-binding transcription factor activity"/>
    <property type="evidence" value="ECO:0007669"/>
    <property type="project" value="InterPro"/>
</dbReference>
<dbReference type="InterPro" id="IPR000847">
    <property type="entry name" value="LysR_HTH_N"/>
</dbReference>
<dbReference type="FunFam" id="1.10.10.10:FF:000001">
    <property type="entry name" value="LysR family transcriptional regulator"/>
    <property type="match status" value="1"/>
</dbReference>
<evidence type="ECO:0000313" key="7">
    <source>
        <dbReference type="Proteomes" id="UP000295701"/>
    </source>
</evidence>
<dbReference type="OrthoDB" id="8097684at2"/>
<name>A0A4R5ZXS9_9RHOB</name>
<dbReference type="PANTHER" id="PTHR30579">
    <property type="entry name" value="TRANSCRIPTIONAL REGULATOR"/>
    <property type="match status" value="1"/>
</dbReference>
<proteinExistence type="inferred from homology"/>
<accession>A0A4R5ZXS9</accession>
<dbReference type="Gene3D" id="1.10.10.10">
    <property type="entry name" value="Winged helix-like DNA-binding domain superfamily/Winged helix DNA-binding domain"/>
    <property type="match status" value="1"/>
</dbReference>
<dbReference type="Pfam" id="PF03466">
    <property type="entry name" value="LysR_substrate"/>
    <property type="match status" value="1"/>
</dbReference>
<feature type="domain" description="HTH lysR-type" evidence="5">
    <location>
        <begin position="5"/>
        <end position="62"/>
    </location>
</feature>
<keyword evidence="4" id="KW-0804">Transcription</keyword>
<evidence type="ECO:0000256" key="4">
    <source>
        <dbReference type="ARBA" id="ARBA00023163"/>
    </source>
</evidence>
<comment type="similarity">
    <text evidence="1">Belongs to the LysR transcriptional regulatory family.</text>
</comment>
<evidence type="ECO:0000256" key="2">
    <source>
        <dbReference type="ARBA" id="ARBA00023015"/>
    </source>
</evidence>
<evidence type="ECO:0000259" key="5">
    <source>
        <dbReference type="PROSITE" id="PS50931"/>
    </source>
</evidence>
<dbReference type="PRINTS" id="PR00039">
    <property type="entry name" value="HTHLYSR"/>
</dbReference>
<protein>
    <submittedName>
        <fullName evidence="6">LysR family transcriptional regulator</fullName>
    </submittedName>
</protein>
<dbReference type="InterPro" id="IPR036390">
    <property type="entry name" value="WH_DNA-bd_sf"/>
</dbReference>